<dbReference type="EMBL" id="KE524607">
    <property type="protein sequence ID" value="KFB35661.1"/>
    <property type="molecule type" value="Genomic_DNA"/>
</dbReference>
<evidence type="ECO:0000313" key="4">
    <source>
        <dbReference type="Proteomes" id="UP000030765"/>
    </source>
</evidence>
<sequence length="92" mass="10375">MPEEMDPGDPGQKWRVPSANQINCWLQTNKQTHASTIPGVGGCLLQWPTLKKKEKQCSSNVHHHQIARSSSSFARTSNELVEVHEGTRRDRV</sequence>
<reference evidence="3" key="2">
    <citation type="submission" date="2020-05" db="UniProtKB">
        <authorList>
            <consortium name="EnsemblMetazoa"/>
        </authorList>
    </citation>
    <scope>IDENTIFICATION</scope>
</reference>
<dbReference type="AlphaFoldDB" id="A0A084VCG7"/>
<dbReference type="EnsemblMetazoa" id="ASIC002545-RA">
    <property type="protein sequence ID" value="ASIC002545-PA"/>
    <property type="gene ID" value="ASIC002545"/>
</dbReference>
<dbReference type="VEuPathDB" id="VectorBase:ASIC002545"/>
<name>A0A084VCG7_ANOSI</name>
<proteinExistence type="predicted"/>
<keyword evidence="4" id="KW-1185">Reference proteome</keyword>
<gene>
    <name evidence="2" type="ORF">ZHAS_00002545</name>
</gene>
<evidence type="ECO:0000313" key="2">
    <source>
        <dbReference type="EMBL" id="KFB35661.1"/>
    </source>
</evidence>
<organism evidence="2">
    <name type="scientific">Anopheles sinensis</name>
    <name type="common">Mosquito</name>
    <dbReference type="NCBI Taxonomy" id="74873"/>
    <lineage>
        <taxon>Eukaryota</taxon>
        <taxon>Metazoa</taxon>
        <taxon>Ecdysozoa</taxon>
        <taxon>Arthropoda</taxon>
        <taxon>Hexapoda</taxon>
        <taxon>Insecta</taxon>
        <taxon>Pterygota</taxon>
        <taxon>Neoptera</taxon>
        <taxon>Endopterygota</taxon>
        <taxon>Diptera</taxon>
        <taxon>Nematocera</taxon>
        <taxon>Culicoidea</taxon>
        <taxon>Culicidae</taxon>
        <taxon>Anophelinae</taxon>
        <taxon>Anopheles</taxon>
    </lineage>
</organism>
<protein>
    <submittedName>
        <fullName evidence="2 3">Dihydroorotate dehydrogenase B (NAD(+)) electron transfer subunit</fullName>
    </submittedName>
</protein>
<feature type="compositionally biased region" description="Polar residues" evidence="1">
    <location>
        <begin position="67"/>
        <end position="79"/>
    </location>
</feature>
<feature type="compositionally biased region" description="Basic and acidic residues" evidence="1">
    <location>
        <begin position="81"/>
        <end position="92"/>
    </location>
</feature>
<dbReference type="Proteomes" id="UP000030765">
    <property type="component" value="Unassembled WGS sequence"/>
</dbReference>
<evidence type="ECO:0000256" key="1">
    <source>
        <dbReference type="SAM" id="MobiDB-lite"/>
    </source>
</evidence>
<feature type="region of interest" description="Disordered" evidence="1">
    <location>
        <begin position="61"/>
        <end position="92"/>
    </location>
</feature>
<evidence type="ECO:0000313" key="3">
    <source>
        <dbReference type="EnsemblMetazoa" id="ASIC002545-PA"/>
    </source>
</evidence>
<accession>A0A084VCG7</accession>
<dbReference type="EMBL" id="ATLV01010724">
    <property type="status" value="NOT_ANNOTATED_CDS"/>
    <property type="molecule type" value="Genomic_DNA"/>
</dbReference>
<reference evidence="2 4" key="1">
    <citation type="journal article" date="2014" name="BMC Genomics">
        <title>Genome sequence of Anopheles sinensis provides insight into genetics basis of mosquito competence for malaria parasites.</title>
        <authorList>
            <person name="Zhou D."/>
            <person name="Zhang D."/>
            <person name="Ding G."/>
            <person name="Shi L."/>
            <person name="Hou Q."/>
            <person name="Ye Y."/>
            <person name="Xu Y."/>
            <person name="Zhou H."/>
            <person name="Xiong C."/>
            <person name="Li S."/>
            <person name="Yu J."/>
            <person name="Hong S."/>
            <person name="Yu X."/>
            <person name="Zou P."/>
            <person name="Chen C."/>
            <person name="Chang X."/>
            <person name="Wang W."/>
            <person name="Lv Y."/>
            <person name="Sun Y."/>
            <person name="Ma L."/>
            <person name="Shen B."/>
            <person name="Zhu C."/>
        </authorList>
    </citation>
    <scope>NUCLEOTIDE SEQUENCE [LARGE SCALE GENOMIC DNA]</scope>
</reference>